<evidence type="ECO:0008006" key="12">
    <source>
        <dbReference type="Google" id="ProtNLM"/>
    </source>
</evidence>
<dbReference type="PROSITE" id="PS51257">
    <property type="entry name" value="PROKAR_LIPOPROTEIN"/>
    <property type="match status" value="1"/>
</dbReference>
<feature type="domain" description="Disease resistance protein At4g27190-like leucine-rich repeats" evidence="9">
    <location>
        <begin position="1269"/>
        <end position="1368"/>
    </location>
</feature>
<keyword evidence="2" id="KW-0433">Leucine-rich repeat</keyword>
<dbReference type="PANTHER" id="PTHR33463:SF105">
    <property type="entry name" value="AND NB-ARC DOMAIN DISEASE RESISTANCE PROTEIN, PUTATIVE-RELATED"/>
    <property type="match status" value="1"/>
</dbReference>
<feature type="domain" description="Disease resistance protein At4g27190-like leucine-rich repeats" evidence="9">
    <location>
        <begin position="1462"/>
        <end position="1517"/>
    </location>
</feature>
<keyword evidence="7" id="KW-0175">Coiled coil</keyword>
<feature type="domain" description="Disease resistance protein At4g27190-like leucine-rich repeats" evidence="9">
    <location>
        <begin position="714"/>
        <end position="757"/>
    </location>
</feature>
<evidence type="ECO:0000256" key="2">
    <source>
        <dbReference type="ARBA" id="ARBA00022614"/>
    </source>
</evidence>
<dbReference type="InterPro" id="IPR042197">
    <property type="entry name" value="Apaf_helical"/>
</dbReference>
<dbReference type="Gene3D" id="3.80.10.10">
    <property type="entry name" value="Ribonuclease Inhibitor"/>
    <property type="match status" value="7"/>
</dbReference>
<dbReference type="PRINTS" id="PR00364">
    <property type="entry name" value="DISEASERSIST"/>
</dbReference>
<dbReference type="FunFam" id="3.40.50.300:FF:001091">
    <property type="entry name" value="Probable disease resistance protein At1g61300"/>
    <property type="match status" value="1"/>
</dbReference>
<dbReference type="GO" id="GO:0043531">
    <property type="term" value="F:ADP binding"/>
    <property type="evidence" value="ECO:0007669"/>
    <property type="project" value="InterPro"/>
</dbReference>
<proteinExistence type="inferred from homology"/>
<feature type="domain" description="Disease resistance protein At4g27190-like leucine-rich repeats" evidence="9">
    <location>
        <begin position="1960"/>
        <end position="2082"/>
    </location>
</feature>
<keyword evidence="3" id="KW-0677">Repeat</keyword>
<evidence type="ECO:0000313" key="10">
    <source>
        <dbReference type="EMBL" id="KOM26272.1"/>
    </source>
</evidence>
<dbReference type="Gramene" id="KOM26272">
    <property type="protein sequence ID" value="KOM26272"/>
    <property type="gene ID" value="LR48_Vigan241s000300"/>
</dbReference>
<dbReference type="GO" id="GO:0006952">
    <property type="term" value="P:defense response"/>
    <property type="evidence" value="ECO:0007669"/>
    <property type="project" value="UniProtKB-KW"/>
</dbReference>
<dbReference type="InterPro" id="IPR050905">
    <property type="entry name" value="Plant_NBS-LRR"/>
</dbReference>
<keyword evidence="4" id="KW-0547">Nucleotide-binding</keyword>
<feature type="domain" description="Disease resistance protein At4g27190-like leucine-rich repeats" evidence="9">
    <location>
        <begin position="592"/>
        <end position="691"/>
    </location>
</feature>
<dbReference type="SUPFAM" id="SSF52058">
    <property type="entry name" value="L domain-like"/>
    <property type="match status" value="2"/>
</dbReference>
<evidence type="ECO:0000256" key="6">
    <source>
        <dbReference type="ARBA" id="ARBA00022840"/>
    </source>
</evidence>
<dbReference type="GO" id="GO:0005524">
    <property type="term" value="F:ATP binding"/>
    <property type="evidence" value="ECO:0007669"/>
    <property type="project" value="UniProtKB-KW"/>
</dbReference>
<dbReference type="InterPro" id="IPR002182">
    <property type="entry name" value="NB-ARC"/>
</dbReference>
<dbReference type="InterPro" id="IPR036388">
    <property type="entry name" value="WH-like_DNA-bd_sf"/>
</dbReference>
<organism evidence="10 11">
    <name type="scientific">Phaseolus angularis</name>
    <name type="common">Azuki bean</name>
    <name type="synonym">Vigna angularis</name>
    <dbReference type="NCBI Taxonomy" id="3914"/>
    <lineage>
        <taxon>Eukaryota</taxon>
        <taxon>Viridiplantae</taxon>
        <taxon>Streptophyta</taxon>
        <taxon>Embryophyta</taxon>
        <taxon>Tracheophyta</taxon>
        <taxon>Spermatophyta</taxon>
        <taxon>Magnoliopsida</taxon>
        <taxon>eudicotyledons</taxon>
        <taxon>Gunneridae</taxon>
        <taxon>Pentapetalae</taxon>
        <taxon>rosids</taxon>
        <taxon>fabids</taxon>
        <taxon>Fabales</taxon>
        <taxon>Fabaceae</taxon>
        <taxon>Papilionoideae</taxon>
        <taxon>50 kb inversion clade</taxon>
        <taxon>NPAAA clade</taxon>
        <taxon>indigoferoid/millettioid clade</taxon>
        <taxon>Phaseoleae</taxon>
        <taxon>Vigna</taxon>
    </lineage>
</organism>
<comment type="similarity">
    <text evidence="1">Belongs to the disease resistance NB-LRR family.</text>
</comment>
<dbReference type="InterPro" id="IPR027417">
    <property type="entry name" value="P-loop_NTPase"/>
</dbReference>
<dbReference type="Gene3D" id="1.10.10.10">
    <property type="entry name" value="Winged helix-like DNA-binding domain superfamily/Winged helix DNA-binding domain"/>
    <property type="match status" value="2"/>
</dbReference>
<evidence type="ECO:0000259" key="8">
    <source>
        <dbReference type="Pfam" id="PF00931"/>
    </source>
</evidence>
<dbReference type="SUPFAM" id="SSF52047">
    <property type="entry name" value="RNI-like"/>
    <property type="match status" value="2"/>
</dbReference>
<dbReference type="InterPro" id="IPR057135">
    <property type="entry name" value="At4g27190-like_LRR"/>
</dbReference>
<reference evidence="11" key="1">
    <citation type="journal article" date="2015" name="Proc. Natl. Acad. Sci. U.S.A.">
        <title>Genome sequencing of adzuki bean (Vigna angularis) provides insight into high starch and low fat accumulation and domestication.</title>
        <authorList>
            <person name="Yang K."/>
            <person name="Tian Z."/>
            <person name="Chen C."/>
            <person name="Luo L."/>
            <person name="Zhao B."/>
            <person name="Wang Z."/>
            <person name="Yu L."/>
            <person name="Li Y."/>
            <person name="Sun Y."/>
            <person name="Li W."/>
            <person name="Chen Y."/>
            <person name="Li Y."/>
            <person name="Zhang Y."/>
            <person name="Ai D."/>
            <person name="Zhao J."/>
            <person name="Shang C."/>
            <person name="Ma Y."/>
            <person name="Wu B."/>
            <person name="Wang M."/>
            <person name="Gao L."/>
            <person name="Sun D."/>
            <person name="Zhang P."/>
            <person name="Guo F."/>
            <person name="Wang W."/>
            <person name="Li Y."/>
            <person name="Wang J."/>
            <person name="Varshney R.K."/>
            <person name="Wang J."/>
            <person name="Ling H.Q."/>
            <person name="Wan P."/>
        </authorList>
    </citation>
    <scope>NUCLEOTIDE SEQUENCE</scope>
    <source>
        <strain evidence="11">cv. Jingnong 6</strain>
    </source>
</reference>
<protein>
    <recommendedName>
        <fullName evidence="12">NB-ARC domain-containing protein</fullName>
    </recommendedName>
</protein>
<name>A0A0L9T6R2_PHAAN</name>
<dbReference type="Pfam" id="PF23247">
    <property type="entry name" value="LRR_RPS2"/>
    <property type="match status" value="7"/>
</dbReference>
<evidence type="ECO:0000259" key="9">
    <source>
        <dbReference type="Pfam" id="PF23247"/>
    </source>
</evidence>
<dbReference type="InterPro" id="IPR032675">
    <property type="entry name" value="LRR_dom_sf"/>
</dbReference>
<dbReference type="Gene3D" id="3.40.50.300">
    <property type="entry name" value="P-loop containing nucleotide triphosphate hydrolases"/>
    <property type="match status" value="1"/>
</dbReference>
<dbReference type="Gene3D" id="1.10.8.430">
    <property type="entry name" value="Helical domain of apoptotic protease-activating factors"/>
    <property type="match status" value="2"/>
</dbReference>
<evidence type="ECO:0000313" key="11">
    <source>
        <dbReference type="Proteomes" id="UP000053144"/>
    </source>
</evidence>
<feature type="domain" description="NB-ARC" evidence="8">
    <location>
        <begin position="785"/>
        <end position="850"/>
    </location>
</feature>
<dbReference type="PANTHER" id="PTHR33463">
    <property type="entry name" value="NB-ARC DOMAIN-CONTAINING PROTEIN-RELATED"/>
    <property type="match status" value="1"/>
</dbReference>
<dbReference type="Pfam" id="PF00931">
    <property type="entry name" value="NB-ARC"/>
    <property type="match status" value="2"/>
</dbReference>
<keyword evidence="5" id="KW-0611">Plant defense</keyword>
<accession>A0A0L9T6R2</accession>
<feature type="coiled-coil region" evidence="7">
    <location>
        <begin position="2745"/>
        <end position="2779"/>
    </location>
</feature>
<evidence type="ECO:0000256" key="7">
    <source>
        <dbReference type="SAM" id="Coils"/>
    </source>
</evidence>
<feature type="domain" description="Disease resistance protein At4g27190-like leucine-rich repeats" evidence="9">
    <location>
        <begin position="1391"/>
        <end position="1434"/>
    </location>
</feature>
<evidence type="ECO:0000256" key="1">
    <source>
        <dbReference type="ARBA" id="ARBA00008894"/>
    </source>
</evidence>
<feature type="domain" description="Disease resistance protein At4g27190-like leucine-rich repeats" evidence="9">
    <location>
        <begin position="1837"/>
        <end position="1929"/>
    </location>
</feature>
<keyword evidence="6" id="KW-0067">ATP-binding</keyword>
<dbReference type="Proteomes" id="UP000053144">
    <property type="component" value="Unassembled WGS sequence"/>
</dbReference>
<dbReference type="SUPFAM" id="SSF52540">
    <property type="entry name" value="P-loop containing nucleoside triphosphate hydrolases"/>
    <property type="match status" value="2"/>
</dbReference>
<sequence length="2829" mass="322219">MNFESRQSAYEQLLDAVKNNDVSMIGLYGMGGCGKTTLAMEIRKFIEAEHLFDKVLFVPISSTWEVQRIQEKIASSIQFEFPEMEEMERAQRLYLRLTQEKNIFIILDDVWEKLDFGRIGIPSSEYHKGCKILITSRSEAVCTLMDCQRKIYLPILTDEEAWTLFQNKAFISEDTPDTLKDLGRLISNECKGLPVAIAAVACSLKGKAETVWSVALTKLRHSKPINIERGLTDPYKCLQLSYENLDVKEAKSLFLLCSVFPEDFEIQVELLTICAIGLGIVGEAHSYEEARNEVIAAKIKLVSCCLLLDTDDECVKMHDIVRDVAHIIAKNENKMIKCEEEKDVRVEQNSVRYLWCVKFPNDLDCSSLEFLYLETKMKEFDEIFKRMGTLKVLILVNDEDGKTRLSTVSFKTLTNLRYLFVYNYELRDFSFLGGMTNLQSLSLFDCLLPSFPELQSDVAITLPILKLLELNKCDIKVKNFEVIKRIPLLEELYIIDIKGEWDANSEDNIEFFKTFSVPETLQRYGIVLGSHKFDHFNYGDVYIHGRTLLLNHFDISNEVIKGLAKKAKDLFVANIHGGVKNIIPDIFQIEGGGLDELNKFEILDSEELECLIDTSSHSSEVVTLFSKLHTLGIENMKNLRVIWHCFLPTNGPFENLEKLDLSDCPRLTFLFTYVVARNLVQLKILKISRCDGLKHILAYDEKTEKSQDEFNTGHPIQIFQNLLDVKISSCRELKHIFSTNIVGGLTQLKVLEIEECDMLDQIIGDIVPLTDQDRKEELDEIIEEDDVWEKLDFGRIGIPSSEYHKGCKILITSRSEAVCTLMDCQRKIYLPILTDEEAWTLFQNKAFISEDTPDTLKDLGRLISNECKGLPVAIAAVACSLKGKAETVWSVALTKLRHSKPINIERGLTDPYKCLQLSYENLDVKEAKSLFLLCSVFPEDFEIQVELLTICAIGLGIVGEAHSYEEARNEVIAAKIKLVSCCLLLDTDDECVKMHDIVRDVAHIIAKNENKMIKCEEEKDVRVEQNSVRYLWCVKFPNDLDCSSLEFLYLETKMKEFDEIFKRMGTLKVLILVNDEDGKTRLSTVSFKTLTNLRYLFVYNYELRDFSFLGGMTNLQSLSLFDCLLPSFPELQSDVAITLPILKLLELNKCDIKVKNFEVIKRIPLLEELYIIDIKGEWDANSEDNIEFFKTFSVPETLQRYGIVLGSHKFDHFNYGDVYIHGRTLLLNHFDISNEVIKGLAKKAKDLFVANIHGGVKNIIPDIFQIEGGGLDELNKFEILDSEELECLIDTSSHSSEVVTLFSKLHTLGIENMKNLRVIWHCFLPTNGPFENLEKLDLSDCPRLTFLFTYVVARNLVQLKILKISRCDGLKHILAYDEKTEKSQDEFNTGHPIQIFQNLLDVKISSCRELKHIFSTNIVGGLTQLKVLEIEECDMLDQIIGDIVPLTDQDRKEELDEIIEEGTLSSLASLKITCCGKLGSIFTASIAKTLTSLEELFIEDCKSLKDIVTHERVNKNQEESIVEDEHDCQSDISIFQSLKNLHISKCDLLEGIFPVSFVEELNDITNKQAADLKDFSSLNNTQIELPALQVLELDHIQNRTIVGSYQVICPSLRKLSLDIGRYVGFFNINCSTDVSEATKRDYIAIKISNSDFVPPIESVQYLSKQPHGLNLIMIHNIREIELKGFDKARYLFKLSIASSLMLEILRIKECGGLEYIIDTGDEYGKENMKAIFPNLKELSVYDCFQLKYMIGQYDVANKDYKEIHIQFSALEILSLHDLPNFVSICSTNNLIVTWPSLKNFQCYRCFYPFYGSVSCLTIPKNSREPIITSTKDPKGIQNNLPTLQTLNITYSEAERIFCLNGQQVNLRLENLELNNLPQMTYIWVAYDNSITLRHLTKLKVMDCQKLEVIFPKSVVRCLPGLKHVTIIECMELKQIMEEDDSNLLPIDGGSEIEMIGYDKEASKNYFTFPNLEKLKIIECAKLEIVFPKSVLRCFPKLNVLVIRKCKELKQIIEEDESNLLSIGGSELDEIIGCDKEASKNYFAFPNLEKLEIIECAKMEVVFPKSVLRCLPKLKLLKIRKCKELRQIIEKDVEGKNLSNLVSLQPCFPKLEALHVDDCHKLKRLFSGSASNDLPNLHLLAINGTYELEELVGCKQGKTKVELPRLKLLIFMHLLNFRQEIELHNLKNCIIYKCPKLSFTSTTTLEKLCEDFPYEDFNTELDSWQFERIVRFIYEDSTINGSSEFTSSQEIGVVGNESIKEGPLVEGSKTKSSSISVEDIDIGGPVATQIESGGEDILALDSKVVEQDDKMNEGKPGIVESQGIQVEEGLNLFHKQEGIDFVPNNNIDIYSDIRTKLGAYKHFVDLDVAQISLLVEAITAYPHIWNASKKFSERFQSWRLKILADMLSFLQKESGDSIIPQREKEFHKLCEEAIEIGFESSWVEQMRQRIVVSDPKLGEDIARRQIDENSKRCSSGDVVEEGDGPKISLEEGSDLVDKEGEIGVVYNDDIVAPRHEEPEQEFVAEVFTSEIPRITASLTNLQTIEKPTPSHLYIPIRETPSNVLVDTQQTSEPCLMKQKKPVGEIPKLEANVFSVIFSSYSSQSEIKSSQIEVRIAKESEGHPKIIQDFGATDITSLFAPIVVGKEGEDKLVGKTLAELEKYLKMSLKDIVSSETNSLRLLSALNFLSNLPFKDVKVSDGLKHIIDTMHRHLPSILFSFKQGFATTAKLAELEARANEVTIKKKFYDEVQRKEVVLKQQIIRLKEEIRVCEVALSSLEAEKNKCIAETVEYKTELENARKDESQMLEVAHKWSVLCSEYELNRMAATNRS</sequence>
<gene>
    <name evidence="10" type="ORF">LR48_Vigan241s000300</name>
</gene>
<evidence type="ECO:0000256" key="5">
    <source>
        <dbReference type="ARBA" id="ARBA00022821"/>
    </source>
</evidence>
<dbReference type="EMBL" id="KQ258310">
    <property type="protein sequence ID" value="KOM26272.1"/>
    <property type="molecule type" value="Genomic_DNA"/>
</dbReference>
<feature type="domain" description="NB-ARC" evidence="8">
    <location>
        <begin position="10"/>
        <end position="173"/>
    </location>
</feature>
<evidence type="ECO:0000256" key="3">
    <source>
        <dbReference type="ARBA" id="ARBA00022737"/>
    </source>
</evidence>
<evidence type="ECO:0000256" key="4">
    <source>
        <dbReference type="ARBA" id="ARBA00022741"/>
    </source>
</evidence>